<name>A0ABD1ZUC3_9MARC</name>
<dbReference type="InterPro" id="IPR004045">
    <property type="entry name" value="Glutathione_S-Trfase_N"/>
</dbReference>
<dbReference type="EMBL" id="JBHFFA010000001">
    <property type="protein sequence ID" value="KAL2654039.1"/>
    <property type="molecule type" value="Genomic_DNA"/>
</dbReference>
<dbReference type="InterPro" id="IPR040079">
    <property type="entry name" value="Glutathione_S-Trfase"/>
</dbReference>
<accession>A0ABD1ZUC3</accession>
<dbReference type="CDD" id="cd03190">
    <property type="entry name" value="GST_C_Omega_like"/>
    <property type="match status" value="1"/>
</dbReference>
<evidence type="ECO:0000259" key="1">
    <source>
        <dbReference type="PROSITE" id="PS50405"/>
    </source>
</evidence>
<protein>
    <recommendedName>
        <fullName evidence="1">GST C-terminal domain-containing protein</fullName>
    </recommendedName>
</protein>
<dbReference type="SUPFAM" id="SSF52833">
    <property type="entry name" value="Thioredoxin-like"/>
    <property type="match status" value="1"/>
</dbReference>
<dbReference type="InterPro" id="IPR036282">
    <property type="entry name" value="Glutathione-S-Trfase_C_sf"/>
</dbReference>
<sequence length="426" mass="46935">MAVSTLECCSGLSRSSFRGLLVVPASARFSSAENFRLSPSQLNKRRRELRERLAISRASSQQEDWVKQVGKALWGRGLPPGALVDVARQLWGTGWQVMMGQLAPTREKGAYDRPNSQFRSRPKTGATVIPGNFHLYVATTCPWAHRALIVHSLKGLGDAVPVSVVVPGTSGLWEFSSGIGNSAGEGGQFTGTKDRANGQLRLLDVYKLRKESYNGRATVPMLWDQGAMDVLNNESADIIEILNSDFNEVAENPGLDLAPAFLKAEIDRWNSVIYPDVNNGVYRCGFAQGQEAYEAAVENLFKTLNRLEEHLATSRYLCGDCLTLADVRLFTTLYRFDAVYNILFKCTRQKLSELSNLYGYLRDIYQIPGVASTCDMPAIMDGYYRVLFPLNPGSLCPAIPKSAEGASLLEPHGRERLSKVVVGANN</sequence>
<dbReference type="Pfam" id="PF13410">
    <property type="entry name" value="GST_C_2"/>
    <property type="match status" value="1"/>
</dbReference>
<evidence type="ECO:0000313" key="2">
    <source>
        <dbReference type="EMBL" id="KAL2654039.1"/>
    </source>
</evidence>
<dbReference type="AlphaFoldDB" id="A0ABD1ZUC3"/>
<dbReference type="Pfam" id="PF13409">
    <property type="entry name" value="GST_N_2"/>
    <property type="match status" value="1"/>
</dbReference>
<dbReference type="SFLD" id="SFLDG01148">
    <property type="entry name" value="Xi_(cytGST)"/>
    <property type="match status" value="1"/>
</dbReference>
<dbReference type="SFLD" id="SFLDG01206">
    <property type="entry name" value="Xi.1"/>
    <property type="match status" value="1"/>
</dbReference>
<dbReference type="InterPro" id="IPR010987">
    <property type="entry name" value="Glutathione-S-Trfase_C-like"/>
</dbReference>
<dbReference type="SFLD" id="SFLDS00019">
    <property type="entry name" value="Glutathione_Transferase_(cytos"/>
    <property type="match status" value="1"/>
</dbReference>
<reference evidence="2 3" key="1">
    <citation type="submission" date="2024-09" db="EMBL/GenBank/DDBJ databases">
        <title>Chromosome-scale assembly of Riccia fluitans.</title>
        <authorList>
            <person name="Paukszto L."/>
            <person name="Sawicki J."/>
            <person name="Karawczyk K."/>
            <person name="Piernik-Szablinska J."/>
            <person name="Szczecinska M."/>
            <person name="Mazdziarz M."/>
        </authorList>
    </citation>
    <scope>NUCLEOTIDE SEQUENCE [LARGE SCALE GENOMIC DNA]</scope>
    <source>
        <strain evidence="2">Rf_01</strain>
        <tissue evidence="2">Aerial parts of the thallus</tissue>
    </source>
</reference>
<feature type="domain" description="GST C-terminal" evidence="1">
    <location>
        <begin position="259"/>
        <end position="390"/>
    </location>
</feature>
<organism evidence="2 3">
    <name type="scientific">Riccia fluitans</name>
    <dbReference type="NCBI Taxonomy" id="41844"/>
    <lineage>
        <taxon>Eukaryota</taxon>
        <taxon>Viridiplantae</taxon>
        <taxon>Streptophyta</taxon>
        <taxon>Embryophyta</taxon>
        <taxon>Marchantiophyta</taxon>
        <taxon>Marchantiopsida</taxon>
        <taxon>Marchantiidae</taxon>
        <taxon>Marchantiales</taxon>
        <taxon>Ricciaceae</taxon>
        <taxon>Riccia</taxon>
    </lineage>
</organism>
<dbReference type="Gene3D" id="1.20.1050.10">
    <property type="match status" value="1"/>
</dbReference>
<gene>
    <name evidence="2" type="ORF">R1flu_022167</name>
</gene>
<evidence type="ECO:0000313" key="3">
    <source>
        <dbReference type="Proteomes" id="UP001605036"/>
    </source>
</evidence>
<dbReference type="PANTHER" id="PTHR32419:SF31">
    <property type="entry name" value="OS02G0814800 PROTEIN"/>
    <property type="match status" value="1"/>
</dbReference>
<dbReference type="InterPro" id="IPR036249">
    <property type="entry name" value="Thioredoxin-like_sf"/>
</dbReference>
<dbReference type="InterPro" id="IPR016639">
    <property type="entry name" value="GST_Omega/GSH"/>
</dbReference>
<dbReference type="Gene3D" id="3.40.30.10">
    <property type="entry name" value="Glutaredoxin"/>
    <property type="match status" value="1"/>
</dbReference>
<dbReference type="Proteomes" id="UP001605036">
    <property type="component" value="Unassembled WGS sequence"/>
</dbReference>
<dbReference type="InterPro" id="IPR047047">
    <property type="entry name" value="GST_Omega-like_C"/>
</dbReference>
<dbReference type="PROSITE" id="PS50405">
    <property type="entry name" value="GST_CTER"/>
    <property type="match status" value="1"/>
</dbReference>
<keyword evidence="3" id="KW-1185">Reference proteome</keyword>
<dbReference type="SUPFAM" id="SSF47616">
    <property type="entry name" value="GST C-terminal domain-like"/>
    <property type="match status" value="1"/>
</dbReference>
<proteinExistence type="predicted"/>
<dbReference type="PANTHER" id="PTHR32419">
    <property type="entry name" value="GLUTATHIONYL-HYDROQUINONE REDUCTASE"/>
    <property type="match status" value="1"/>
</dbReference>
<comment type="caution">
    <text evidence="2">The sequence shown here is derived from an EMBL/GenBank/DDBJ whole genome shotgun (WGS) entry which is preliminary data.</text>
</comment>
<dbReference type="FunFam" id="1.20.1050.10:FF:000045">
    <property type="entry name" value="Glutathione S-transferase family protein"/>
    <property type="match status" value="1"/>
</dbReference>